<comment type="caution">
    <text evidence="1">The sequence shown here is derived from an EMBL/GenBank/DDBJ whole genome shotgun (WGS) entry which is preliminary data.</text>
</comment>
<gene>
    <name evidence="1" type="ORF">ACFQ1M_03070</name>
</gene>
<evidence type="ECO:0000313" key="2">
    <source>
        <dbReference type="Proteomes" id="UP001596978"/>
    </source>
</evidence>
<sequence length="268" mass="29908">MNFKYLFTDIDGTLLSTGNDVSEMTISEINRIKHRVQTILVSARMPSAITYLQKRLGIEGLPIICYNGALIMEGNKVIDSTEIPTATLEALYDITKDRKDIHLGIYAEDEWYVEKHSARIEKEKFNTQVSPTFMPISEAIAKLKYQNRGAHKIMTMASEEASKAIYPILQAHFSDSLHLYRSNATLIEIADKRISKLTAIKDLLKGQHASLEQVIAFGDNYNDVEMLEAVGFGVAVANAREEAKAVADAITDHHKEHGVAKAIAKYIP</sequence>
<dbReference type="InterPro" id="IPR023214">
    <property type="entry name" value="HAD_sf"/>
</dbReference>
<dbReference type="EC" id="3.-.-.-" evidence="1"/>
<dbReference type="Pfam" id="PF08282">
    <property type="entry name" value="Hydrolase_3"/>
    <property type="match status" value="1"/>
</dbReference>
<dbReference type="PANTHER" id="PTHR10000">
    <property type="entry name" value="PHOSPHOSERINE PHOSPHATASE"/>
    <property type="match status" value="1"/>
</dbReference>
<dbReference type="NCBIfam" id="TIGR00099">
    <property type="entry name" value="Cof-subfamily"/>
    <property type="match status" value="1"/>
</dbReference>
<evidence type="ECO:0000313" key="1">
    <source>
        <dbReference type="EMBL" id="MFD0861176.1"/>
    </source>
</evidence>
<dbReference type="Proteomes" id="UP001596978">
    <property type="component" value="Unassembled WGS sequence"/>
</dbReference>
<dbReference type="PANTHER" id="PTHR10000:SF8">
    <property type="entry name" value="HAD SUPERFAMILY HYDROLASE-LIKE, TYPE 3"/>
    <property type="match status" value="1"/>
</dbReference>
<dbReference type="InterPro" id="IPR006379">
    <property type="entry name" value="HAD-SF_hydro_IIB"/>
</dbReference>
<proteinExistence type="predicted"/>
<dbReference type="SFLD" id="SFLDG01140">
    <property type="entry name" value="C2.B:_Phosphomannomutase_and_P"/>
    <property type="match status" value="1"/>
</dbReference>
<reference evidence="2" key="1">
    <citation type="journal article" date="2019" name="Int. J. Syst. Evol. Microbiol.">
        <title>The Global Catalogue of Microorganisms (GCM) 10K type strain sequencing project: providing services to taxonomists for standard genome sequencing and annotation.</title>
        <authorList>
            <consortium name="The Broad Institute Genomics Platform"/>
            <consortium name="The Broad Institute Genome Sequencing Center for Infectious Disease"/>
            <person name="Wu L."/>
            <person name="Ma J."/>
        </authorList>
    </citation>
    <scope>NUCLEOTIDE SEQUENCE [LARGE SCALE GENOMIC DNA]</scope>
    <source>
        <strain evidence="2">CCUG 62952</strain>
    </source>
</reference>
<dbReference type="SUPFAM" id="SSF56784">
    <property type="entry name" value="HAD-like"/>
    <property type="match status" value="1"/>
</dbReference>
<dbReference type="Gene3D" id="3.40.50.1000">
    <property type="entry name" value="HAD superfamily/HAD-like"/>
    <property type="match status" value="1"/>
</dbReference>
<accession>A0ABW3CTU4</accession>
<dbReference type="EC" id="3.1.3.-" evidence="1"/>
<dbReference type="GO" id="GO:0016787">
    <property type="term" value="F:hydrolase activity"/>
    <property type="evidence" value="ECO:0007669"/>
    <property type="project" value="UniProtKB-KW"/>
</dbReference>
<keyword evidence="2" id="KW-1185">Reference proteome</keyword>
<dbReference type="SFLD" id="SFLDS00003">
    <property type="entry name" value="Haloacid_Dehalogenase"/>
    <property type="match status" value="1"/>
</dbReference>
<dbReference type="PROSITE" id="PS01228">
    <property type="entry name" value="COF_1"/>
    <property type="match status" value="1"/>
</dbReference>
<dbReference type="NCBIfam" id="TIGR01484">
    <property type="entry name" value="HAD-SF-IIB"/>
    <property type="match status" value="1"/>
</dbReference>
<dbReference type="RefSeq" id="WP_386403712.1">
    <property type="nucleotide sequence ID" value="NZ_JBHTJH010000004.1"/>
</dbReference>
<dbReference type="InterPro" id="IPR036412">
    <property type="entry name" value="HAD-like_sf"/>
</dbReference>
<name>A0ABW3CTU4_9FLAO</name>
<protein>
    <submittedName>
        <fullName evidence="1">HAD family hydrolase</fullName>
        <ecNumber evidence="1">3.-.-.-</ecNumber>
        <ecNumber evidence="1">3.1.3.-</ecNumber>
    </submittedName>
</protein>
<organism evidence="1 2">
    <name type="scientific">Sungkyunkwania multivorans</name>
    <dbReference type="NCBI Taxonomy" id="1173618"/>
    <lineage>
        <taxon>Bacteria</taxon>
        <taxon>Pseudomonadati</taxon>
        <taxon>Bacteroidota</taxon>
        <taxon>Flavobacteriia</taxon>
        <taxon>Flavobacteriales</taxon>
        <taxon>Flavobacteriaceae</taxon>
        <taxon>Sungkyunkwania</taxon>
    </lineage>
</organism>
<dbReference type="Gene3D" id="3.30.1240.10">
    <property type="match status" value="1"/>
</dbReference>
<dbReference type="InterPro" id="IPR000150">
    <property type="entry name" value="Cof"/>
</dbReference>
<dbReference type="EMBL" id="JBHTJH010000004">
    <property type="protein sequence ID" value="MFD0861176.1"/>
    <property type="molecule type" value="Genomic_DNA"/>
</dbReference>
<keyword evidence="1" id="KW-0378">Hydrolase</keyword>